<name>A0A644XDP3_9ZZZZ</name>
<evidence type="ECO:0000313" key="1">
    <source>
        <dbReference type="EMBL" id="MPM14346.1"/>
    </source>
</evidence>
<organism evidence="1">
    <name type="scientific">bioreactor metagenome</name>
    <dbReference type="NCBI Taxonomy" id="1076179"/>
    <lineage>
        <taxon>unclassified sequences</taxon>
        <taxon>metagenomes</taxon>
        <taxon>ecological metagenomes</taxon>
    </lineage>
</organism>
<dbReference type="EMBL" id="VSSQ01002264">
    <property type="protein sequence ID" value="MPM14346.1"/>
    <property type="molecule type" value="Genomic_DNA"/>
</dbReference>
<proteinExistence type="predicted"/>
<gene>
    <name evidence="1" type="ORF">SDC9_60708</name>
</gene>
<dbReference type="AlphaFoldDB" id="A0A644XDP3"/>
<reference evidence="1" key="1">
    <citation type="submission" date="2019-08" db="EMBL/GenBank/DDBJ databases">
        <authorList>
            <person name="Kucharzyk K."/>
            <person name="Murdoch R.W."/>
            <person name="Higgins S."/>
            <person name="Loffler F."/>
        </authorList>
    </citation>
    <scope>NUCLEOTIDE SEQUENCE</scope>
</reference>
<accession>A0A644XDP3</accession>
<sequence length="174" mass="18623">MCSLGLCLRLSKLRGVENHQVIVVALNDTHLLEDVANGCSDPCAAALGYGLQILIDVYMDQGLTKCGVAGVEQIDALRPGAQCMKAEGSRIGTPIEHHGILGIGFNRLAVLPLVAVESALLTLAGYHLIIQTVFTEADGIDSFSRIEVLPVLIIERDFTELFRTTEGTVGGQQH</sequence>
<protein>
    <submittedName>
        <fullName evidence="1">Uncharacterized protein</fullName>
    </submittedName>
</protein>
<comment type="caution">
    <text evidence="1">The sequence shown here is derived from an EMBL/GenBank/DDBJ whole genome shotgun (WGS) entry which is preliminary data.</text>
</comment>